<evidence type="ECO:0000313" key="1">
    <source>
        <dbReference type="EMBL" id="KAH9324369.1"/>
    </source>
</evidence>
<name>A0AA38GIH4_TAXCH</name>
<protein>
    <submittedName>
        <fullName evidence="1">Uncharacterized protein</fullName>
    </submittedName>
</protein>
<dbReference type="AlphaFoldDB" id="A0AA38GIH4"/>
<dbReference type="EMBL" id="JAHRHJ020000002">
    <property type="protein sequence ID" value="KAH9324369.1"/>
    <property type="molecule type" value="Genomic_DNA"/>
</dbReference>
<dbReference type="Proteomes" id="UP000824469">
    <property type="component" value="Unassembled WGS sequence"/>
</dbReference>
<evidence type="ECO:0000313" key="2">
    <source>
        <dbReference type="Proteomes" id="UP000824469"/>
    </source>
</evidence>
<organism evidence="1 2">
    <name type="scientific">Taxus chinensis</name>
    <name type="common">Chinese yew</name>
    <name type="synonym">Taxus wallichiana var. chinensis</name>
    <dbReference type="NCBI Taxonomy" id="29808"/>
    <lineage>
        <taxon>Eukaryota</taxon>
        <taxon>Viridiplantae</taxon>
        <taxon>Streptophyta</taxon>
        <taxon>Embryophyta</taxon>
        <taxon>Tracheophyta</taxon>
        <taxon>Spermatophyta</taxon>
        <taxon>Pinopsida</taxon>
        <taxon>Pinidae</taxon>
        <taxon>Conifers II</taxon>
        <taxon>Cupressales</taxon>
        <taxon>Taxaceae</taxon>
        <taxon>Taxus</taxon>
    </lineage>
</organism>
<reference evidence="1 2" key="1">
    <citation type="journal article" date="2021" name="Nat. Plants">
        <title>The Taxus genome provides insights into paclitaxel biosynthesis.</title>
        <authorList>
            <person name="Xiong X."/>
            <person name="Gou J."/>
            <person name="Liao Q."/>
            <person name="Li Y."/>
            <person name="Zhou Q."/>
            <person name="Bi G."/>
            <person name="Li C."/>
            <person name="Du R."/>
            <person name="Wang X."/>
            <person name="Sun T."/>
            <person name="Guo L."/>
            <person name="Liang H."/>
            <person name="Lu P."/>
            <person name="Wu Y."/>
            <person name="Zhang Z."/>
            <person name="Ro D.K."/>
            <person name="Shang Y."/>
            <person name="Huang S."/>
            <person name="Yan J."/>
        </authorList>
    </citation>
    <scope>NUCLEOTIDE SEQUENCE [LARGE SCALE GENOMIC DNA]</scope>
    <source>
        <strain evidence="1">Ta-2019</strain>
    </source>
</reference>
<gene>
    <name evidence="1" type="ORF">KI387_004547</name>
</gene>
<keyword evidence="2" id="KW-1185">Reference proteome</keyword>
<feature type="non-terminal residue" evidence="1">
    <location>
        <position position="1"/>
    </location>
</feature>
<proteinExistence type="predicted"/>
<feature type="non-terminal residue" evidence="1">
    <location>
        <position position="60"/>
    </location>
</feature>
<accession>A0AA38GIH4</accession>
<sequence length="60" mass="7239">MAPGDTGRSSEWYSERFRTLTPAQVIWRPYRVYPIWARQDAHLVELRRSRVVRGRRPEIL</sequence>
<comment type="caution">
    <text evidence="1">The sequence shown here is derived from an EMBL/GenBank/DDBJ whole genome shotgun (WGS) entry which is preliminary data.</text>
</comment>